<feature type="domain" description="Myosin-binding" evidence="16">
    <location>
        <begin position="156"/>
        <end position="434"/>
    </location>
</feature>
<keyword evidence="17" id="KW-1185">Reference proteome</keyword>
<evidence type="ECO:0000256" key="1">
    <source>
        <dbReference type="ARBA" id="ARBA00004123"/>
    </source>
</evidence>
<evidence type="ECO:0000313" key="18">
    <source>
        <dbReference type="RefSeq" id="XP_033455115.1"/>
    </source>
</evidence>
<dbReference type="Pfam" id="PF12632">
    <property type="entry name" value="Vezatin"/>
    <property type="match status" value="1"/>
</dbReference>
<feature type="transmembrane region" description="Helical" evidence="15">
    <location>
        <begin position="175"/>
        <end position="196"/>
    </location>
</feature>
<dbReference type="PANTHER" id="PTHR15989">
    <property type="entry name" value="VEZATIN"/>
    <property type="match status" value="1"/>
</dbReference>
<evidence type="ECO:0000256" key="4">
    <source>
        <dbReference type="ARBA" id="ARBA00007245"/>
    </source>
</evidence>
<keyword evidence="12" id="KW-0539">Nucleus</keyword>
<dbReference type="PANTHER" id="PTHR15989:SF5">
    <property type="entry name" value="VEZATIN"/>
    <property type="match status" value="1"/>
</dbReference>
<feature type="region of interest" description="Disordered" evidence="14">
    <location>
        <begin position="531"/>
        <end position="554"/>
    </location>
</feature>
<keyword evidence="8" id="KW-0965">Cell junction</keyword>
<reference evidence="18" key="1">
    <citation type="submission" date="2020-01" db="EMBL/GenBank/DDBJ databases">
        <authorList>
            <consortium name="DOE Joint Genome Institute"/>
            <person name="Haridas S."/>
            <person name="Albert R."/>
            <person name="Binder M."/>
            <person name="Bloem J."/>
            <person name="Labutti K."/>
            <person name="Salamov A."/>
            <person name="Andreopoulos B."/>
            <person name="Baker S.E."/>
            <person name="Barry K."/>
            <person name="Bills G."/>
            <person name="Bluhm B.H."/>
            <person name="Cannon C."/>
            <person name="Castanera R."/>
            <person name="Culley D.E."/>
            <person name="Daum C."/>
            <person name="Ezra D."/>
            <person name="Gonzalez J.B."/>
            <person name="Henrissat B."/>
            <person name="Kuo A."/>
            <person name="Liang C."/>
            <person name="Lipzen A."/>
            <person name="Lutzoni F."/>
            <person name="Magnuson J."/>
            <person name="Mondo S."/>
            <person name="Nolan M."/>
            <person name="Ohm R."/>
            <person name="Pangilinan J."/>
            <person name="Park H.-J."/>
            <person name="Ramirez L."/>
            <person name="Alfaro M."/>
            <person name="Sun H."/>
            <person name="Tritt A."/>
            <person name="Yoshinaga Y."/>
            <person name="Zwiers L.-H."/>
            <person name="Turgeon B.G."/>
            <person name="Goodwin S.B."/>
            <person name="Spatafora J.W."/>
            <person name="Crous P.W."/>
            <person name="Grigoriev I.V."/>
        </authorList>
    </citation>
    <scope>NUCLEOTIDE SEQUENCE</scope>
    <source>
        <strain evidence="18">CBS 342.82</strain>
    </source>
</reference>
<feature type="region of interest" description="Disordered" evidence="14">
    <location>
        <begin position="28"/>
        <end position="55"/>
    </location>
</feature>
<protein>
    <recommendedName>
        <fullName evidence="5">Vezatin</fullName>
    </recommendedName>
</protein>
<dbReference type="GO" id="GO:0005634">
    <property type="term" value="C:nucleus"/>
    <property type="evidence" value="ECO:0007669"/>
    <property type="project" value="UniProtKB-SubCell"/>
</dbReference>
<keyword evidence="6" id="KW-1003">Cell membrane</keyword>
<dbReference type="GO" id="GO:0098609">
    <property type="term" value="P:cell-cell adhesion"/>
    <property type="evidence" value="ECO:0007669"/>
    <property type="project" value="InterPro"/>
</dbReference>
<keyword evidence="11 15" id="KW-0472">Membrane</keyword>
<evidence type="ECO:0000256" key="8">
    <source>
        <dbReference type="ARBA" id="ARBA00022949"/>
    </source>
</evidence>
<dbReference type="GO" id="GO:0005886">
    <property type="term" value="C:plasma membrane"/>
    <property type="evidence" value="ECO:0007669"/>
    <property type="project" value="UniProtKB-SubCell"/>
</dbReference>
<evidence type="ECO:0000256" key="5">
    <source>
        <dbReference type="ARBA" id="ARBA00018125"/>
    </source>
</evidence>
<feature type="coiled-coil region" evidence="13">
    <location>
        <begin position="420"/>
        <end position="447"/>
    </location>
</feature>
<evidence type="ECO:0000256" key="14">
    <source>
        <dbReference type="SAM" id="MobiDB-lite"/>
    </source>
</evidence>
<sequence length="626" mass="69546">METFHIDGSPLAVYLEGQGRYDPDIDEVEAASEKSEASRDQPFAPSGDSISLPRLRRPILPPIQTQQPTQTTIRKVHNAWSTAVNSRLRRADNAKFIEHFRYVIVASQLLDEHIDQGALNPSLLLNPCLDGTTEHADAPRVSTSLYGAIVTAGAAFALVYLLHWSRSSQSGYMSWGRIVLAVAAFSAIAIFGYAYVRRQWLKFIRTNAINAASGLTTNWQAFELSSASALSFIQEVELVSKGYRLSTPLPPATRIEDPGPNRRCVRHRKILCRAYASIISACVEARSTLQRFIHEDDLEKYYEIYDINAQEAQEASLEILDEDPESLKSLRMLSYRAGLLRRTALCSLMALEADGGHPDVYRWRVATEVMENLTMTTTSSMETLRRMLNEVDALRIPTTPAAAKSHEPVREKMRSQVRKISALSSGIKGLQAKMQILREETNKSIEQSDDLTDLGPSMMSHYDAIGADLKDLIQAWEAGKAALQSNIIKHERRISRASSGGMRSPVTSLSGLTAVDEDNGSLSDALRILSGETTSGSKHSGRTSPTNTSPSEEETVFEAIAMPRQRQRSSTLSRTERILKMQEERDRQAALRARRDANTGMLRELESVIKLRPQRTSTGNVTLKGL</sequence>
<feature type="compositionally biased region" description="Polar residues" evidence="14">
    <location>
        <begin position="531"/>
        <end position="550"/>
    </location>
</feature>
<evidence type="ECO:0000256" key="13">
    <source>
        <dbReference type="SAM" id="Coils"/>
    </source>
</evidence>
<dbReference type="GeneID" id="54360145"/>
<comment type="similarity">
    <text evidence="4">Belongs to the vezatin family.</text>
</comment>
<evidence type="ECO:0000256" key="12">
    <source>
        <dbReference type="ARBA" id="ARBA00023242"/>
    </source>
</evidence>
<dbReference type="AlphaFoldDB" id="A0A6J3LS15"/>
<evidence type="ECO:0000256" key="6">
    <source>
        <dbReference type="ARBA" id="ARBA00022475"/>
    </source>
</evidence>
<evidence type="ECO:0000256" key="11">
    <source>
        <dbReference type="ARBA" id="ARBA00023136"/>
    </source>
</evidence>
<feature type="transmembrane region" description="Helical" evidence="15">
    <location>
        <begin position="145"/>
        <end position="163"/>
    </location>
</feature>
<dbReference type="InterPro" id="IPR026858">
    <property type="entry name" value="Vezatin"/>
</dbReference>
<evidence type="ECO:0000256" key="7">
    <source>
        <dbReference type="ARBA" id="ARBA00022692"/>
    </source>
</evidence>
<reference evidence="18" key="3">
    <citation type="submission" date="2025-08" db="UniProtKB">
        <authorList>
            <consortium name="RefSeq"/>
        </authorList>
    </citation>
    <scope>IDENTIFICATION</scope>
    <source>
        <strain evidence="18">CBS 342.82</strain>
    </source>
</reference>
<evidence type="ECO:0000256" key="2">
    <source>
        <dbReference type="ARBA" id="ARBA00004536"/>
    </source>
</evidence>
<proteinExistence type="inferred from homology"/>
<dbReference type="RefSeq" id="XP_033455115.1">
    <property type="nucleotide sequence ID" value="XM_033602345.1"/>
</dbReference>
<accession>A0A6J3LS15</accession>
<dbReference type="GO" id="GO:0017022">
    <property type="term" value="F:myosin binding"/>
    <property type="evidence" value="ECO:0007669"/>
    <property type="project" value="InterPro"/>
</dbReference>
<evidence type="ECO:0000256" key="9">
    <source>
        <dbReference type="ARBA" id="ARBA00022989"/>
    </source>
</evidence>
<gene>
    <name evidence="18" type="ORF">K489DRAFT_346903</name>
</gene>
<keyword evidence="9 15" id="KW-1133">Transmembrane helix</keyword>
<dbReference type="Proteomes" id="UP000504637">
    <property type="component" value="Unplaced"/>
</dbReference>
<name>A0A6J3LS15_9PEZI</name>
<keyword evidence="10 13" id="KW-0175">Coiled coil</keyword>
<reference evidence="18" key="2">
    <citation type="submission" date="2020-04" db="EMBL/GenBank/DDBJ databases">
        <authorList>
            <consortium name="NCBI Genome Project"/>
        </authorList>
    </citation>
    <scope>NUCLEOTIDE SEQUENCE</scope>
    <source>
        <strain evidence="18">CBS 342.82</strain>
    </source>
</reference>
<evidence type="ECO:0000259" key="16">
    <source>
        <dbReference type="Pfam" id="PF12632"/>
    </source>
</evidence>
<dbReference type="OrthoDB" id="21151at2759"/>
<organism evidence="18">
    <name type="scientific">Dissoconium aciculare CBS 342.82</name>
    <dbReference type="NCBI Taxonomy" id="1314786"/>
    <lineage>
        <taxon>Eukaryota</taxon>
        <taxon>Fungi</taxon>
        <taxon>Dikarya</taxon>
        <taxon>Ascomycota</taxon>
        <taxon>Pezizomycotina</taxon>
        <taxon>Dothideomycetes</taxon>
        <taxon>Dothideomycetidae</taxon>
        <taxon>Mycosphaerellales</taxon>
        <taxon>Dissoconiaceae</taxon>
        <taxon>Dissoconium</taxon>
    </lineage>
</organism>
<comment type="subcellular location">
    <subcellularLocation>
        <location evidence="2">Cell junction</location>
        <location evidence="2">Adherens junction</location>
    </subcellularLocation>
    <subcellularLocation>
        <location evidence="3">Cell membrane</location>
        <topology evidence="3">Multi-pass membrane protein</topology>
    </subcellularLocation>
    <subcellularLocation>
        <location evidence="1">Nucleus</location>
    </subcellularLocation>
</comment>
<evidence type="ECO:0000256" key="15">
    <source>
        <dbReference type="SAM" id="Phobius"/>
    </source>
</evidence>
<evidence type="ECO:0000256" key="3">
    <source>
        <dbReference type="ARBA" id="ARBA00004651"/>
    </source>
</evidence>
<dbReference type="InterPro" id="IPR026859">
    <property type="entry name" value="Myosin-bd"/>
</dbReference>
<keyword evidence="7 15" id="KW-0812">Transmembrane</keyword>
<evidence type="ECO:0000313" key="17">
    <source>
        <dbReference type="Proteomes" id="UP000504637"/>
    </source>
</evidence>
<evidence type="ECO:0000256" key="10">
    <source>
        <dbReference type="ARBA" id="ARBA00023054"/>
    </source>
</evidence>